<keyword evidence="4 8" id="KW-0472">Membrane</keyword>
<feature type="domain" description="Sushi" evidence="11">
    <location>
        <begin position="953"/>
        <end position="1024"/>
    </location>
</feature>
<dbReference type="InterPro" id="IPR035976">
    <property type="entry name" value="Sushi/SCR/CCP_sf"/>
</dbReference>
<evidence type="ECO:0000259" key="11">
    <source>
        <dbReference type="PROSITE" id="PS50923"/>
    </source>
</evidence>
<dbReference type="OMA" id="GYIMNDK"/>
<keyword evidence="5 6" id="KW-1015">Disulfide bond</keyword>
<dbReference type="SMART" id="SM00032">
    <property type="entry name" value="CCP"/>
    <property type="match status" value="2"/>
</dbReference>
<evidence type="ECO:0000256" key="3">
    <source>
        <dbReference type="ARBA" id="ARBA00022989"/>
    </source>
</evidence>
<dbReference type="PROSITE" id="PS51220">
    <property type="entry name" value="NIDO"/>
    <property type="match status" value="1"/>
</dbReference>
<dbReference type="InterPro" id="IPR056619">
    <property type="entry name" value="C8-3_MUC4"/>
</dbReference>
<evidence type="ECO:0000256" key="7">
    <source>
        <dbReference type="SAM" id="MobiDB-lite"/>
    </source>
</evidence>
<reference evidence="15" key="1">
    <citation type="submission" date="2025-08" db="UniProtKB">
        <authorList>
            <consortium name="RefSeq"/>
        </authorList>
    </citation>
    <scope>IDENTIFICATION</scope>
</reference>
<dbReference type="InterPro" id="IPR051495">
    <property type="entry name" value="Epithelial_Barrier/Signaling"/>
</dbReference>
<feature type="compositionally biased region" description="Low complexity" evidence="7">
    <location>
        <begin position="1183"/>
        <end position="1194"/>
    </location>
</feature>
<evidence type="ECO:0000313" key="14">
    <source>
        <dbReference type="Proteomes" id="UP000694845"/>
    </source>
</evidence>
<dbReference type="AlphaFoldDB" id="A0A8B7Z3B3"/>
<feature type="domain" description="NIDO" evidence="12">
    <location>
        <begin position="118"/>
        <end position="275"/>
    </location>
</feature>
<dbReference type="Pfam" id="PF06119">
    <property type="entry name" value="NIDO"/>
    <property type="match status" value="1"/>
</dbReference>
<dbReference type="Pfam" id="PF23263">
    <property type="entry name" value="C8-3_MUC4"/>
    <property type="match status" value="1"/>
</dbReference>
<dbReference type="CDD" id="cd00033">
    <property type="entry name" value="CCP"/>
    <property type="match status" value="1"/>
</dbReference>
<dbReference type="Pfam" id="PF03782">
    <property type="entry name" value="AMOP"/>
    <property type="match status" value="1"/>
</dbReference>
<keyword evidence="3 8" id="KW-1133">Transmembrane helix</keyword>
<organism evidence="14 15">
    <name type="scientific">Acanthaster planci</name>
    <name type="common">Crown-of-thorns starfish</name>
    <dbReference type="NCBI Taxonomy" id="133434"/>
    <lineage>
        <taxon>Eukaryota</taxon>
        <taxon>Metazoa</taxon>
        <taxon>Echinodermata</taxon>
        <taxon>Eleutherozoa</taxon>
        <taxon>Asterozoa</taxon>
        <taxon>Asteroidea</taxon>
        <taxon>Valvatacea</taxon>
        <taxon>Valvatida</taxon>
        <taxon>Acanthasteridae</taxon>
        <taxon>Acanthaster</taxon>
    </lineage>
</organism>
<evidence type="ECO:0000256" key="6">
    <source>
        <dbReference type="PROSITE-ProRule" id="PRU00302"/>
    </source>
</evidence>
<dbReference type="GO" id="GO:0007160">
    <property type="term" value="P:cell-matrix adhesion"/>
    <property type="evidence" value="ECO:0007669"/>
    <property type="project" value="InterPro"/>
</dbReference>
<dbReference type="InterPro" id="IPR005533">
    <property type="entry name" value="AMOP_dom"/>
</dbReference>
<protein>
    <submittedName>
        <fullName evidence="15">Sushi domain-containing protein 2-like</fullName>
    </submittedName>
</protein>
<gene>
    <name evidence="15" type="primary">LOC110983908</name>
</gene>
<keyword evidence="6" id="KW-0768">Sushi</keyword>
<keyword evidence="14" id="KW-1185">Reference proteome</keyword>
<evidence type="ECO:0000256" key="4">
    <source>
        <dbReference type="ARBA" id="ARBA00023136"/>
    </source>
</evidence>
<feature type="compositionally biased region" description="Basic residues" evidence="7">
    <location>
        <begin position="1133"/>
        <end position="1142"/>
    </location>
</feature>
<feature type="domain" description="AMOP" evidence="10">
    <location>
        <begin position="503"/>
        <end position="659"/>
    </location>
</feature>
<dbReference type="SUPFAM" id="SSF57535">
    <property type="entry name" value="Complement control module/SCR domain"/>
    <property type="match status" value="2"/>
</dbReference>
<evidence type="ECO:0000256" key="2">
    <source>
        <dbReference type="ARBA" id="ARBA00022692"/>
    </source>
</evidence>
<dbReference type="KEGG" id="aplc:110983908"/>
<accession>A0A8B7Z3B3</accession>
<evidence type="ECO:0000256" key="8">
    <source>
        <dbReference type="SAM" id="Phobius"/>
    </source>
</evidence>
<dbReference type="PROSITE" id="PS50923">
    <property type="entry name" value="SUSHI"/>
    <property type="match status" value="2"/>
</dbReference>
<evidence type="ECO:0000313" key="15">
    <source>
        <dbReference type="RefSeq" id="XP_022099265.1"/>
    </source>
</evidence>
<dbReference type="OrthoDB" id="6051552at2759"/>
<evidence type="ECO:0000256" key="9">
    <source>
        <dbReference type="SAM" id="SignalP"/>
    </source>
</evidence>
<comment type="caution">
    <text evidence="6">Lacks conserved residue(s) required for the propagation of feature annotation.</text>
</comment>
<sequence length="1268" mass="144568">MEARHLVWAAVLLFVILAVVEAQPPPIYTQQGLFRYGLDNRDTRLTKGNDISSLPLRLRWGLPFYNKKYWSIYINDNGVLSFDNAFNDHSEQQNPFPVGPIPANTPGEVPTQRILIAPFFANVDITQSGQIYYRQSTEKDLMDRCNAAIRQHFIKFADFQTKFMVIATWVGVGFRGYSGGSAPANTFQVVLATDEFETFAFFRYETIQWTTGTESGGSASTGTGGKAAIMGFNAGNGENYYTQQEYSGQSDPLKTLPQNTNNDETGMFMYQISRITVQYPLCKQGVVRTFPLFDSMLGHSWFFLAGPCFDRTREHWVLFGDVDNPKAVQNCTYHSKWMVYCFTPTLFEVGHMDIALSTDDGLTWPHKGEFDVVKIGDTPQRVTRINPDSEAWLRADRPVTIEWDPRLINFTQVRIDVLAYTETIDPDTGLPGPPNWEEIDEVSYTVPNTGRYTWISRAVFQVNDRNCIGVIRVTRRFKRDDLALWSDLHFLGYIMNDKFQNDPATYANLRCDEFYKREVEGNYAEDLLNNLRPCPCNLTQALADRGRFKPDPMCNMDDAVQDRTQEYCRFRDDVVHCVTSIVPSSTGYDSTCCYDEFENLVYAGDSSSGSFSRRVTIEGIPPYNEPQKVPQLSSGIADLAPYYMCCIWGDHCDYYQEVRPTRDCRWYRSVRPASVFGDPHFGTFDGVIYTFNAKGEYVLMETTEQSQTKFQLQGRFEQIQDRNGVMRMATALTAVAMQQEDREKIMVRKSDRTVLEVYIDTTLLEPDEQTTIRRDSFFITFPQLYEKGNLTQVIVTFIDSEMAVVVNGTQEMLTAQVLVPYRFRNWVRGLFGSWDENKDNDLQSRSGQIFKPTDDPLALYQNFGQTWEIESDGTLFHYEGLTHDDFQDETFVPDFDAPGDTQLPQPTDLERICRGNSYCTYDLMTTGNIELAKATMLAYDQFWLAYGASFDLITCDYLKTPKNGTKTFLRKRDHQVGSEIEFACEDNFILVGSPYRVCEPPQVNQGEFRQGQWSGNEIDNTCVESLICGGLPTPTHGSLRVEGPPENMKVIYSCDENYDLYGRTERFCDTERETWIYIEPYCYHKLNPIEVAGAVVGGIAALVVFIVLIAICCVLQIRSRKRKSHFPGDKVSKKQKRKQKQPKKGDAPDVSGREPAYQVSDTPVEVQRFPKTAIEPSEDPYSRQLRQQLQQRPQYTNVPSRPSPHSSQTLPYAEKDPIPGTGRAPPPEMISPTEPRYGYTDPDSAYPPVGGEEIEMELQHGKSLESWA</sequence>
<dbReference type="SMART" id="SM00723">
    <property type="entry name" value="AMOP"/>
    <property type="match status" value="1"/>
</dbReference>
<dbReference type="PROSITE" id="PS50856">
    <property type="entry name" value="AMOP"/>
    <property type="match status" value="1"/>
</dbReference>
<evidence type="ECO:0000259" key="13">
    <source>
        <dbReference type="PROSITE" id="PS51233"/>
    </source>
</evidence>
<name>A0A8B7Z3B3_ACAPL</name>
<dbReference type="InterPro" id="IPR003886">
    <property type="entry name" value="NIDO_dom"/>
</dbReference>
<feature type="compositionally biased region" description="Polar residues" evidence="7">
    <location>
        <begin position="1195"/>
        <end position="1210"/>
    </location>
</feature>
<feature type="chain" id="PRO_5033995077" evidence="9">
    <location>
        <begin position="23"/>
        <end position="1268"/>
    </location>
</feature>
<proteinExistence type="predicted"/>
<dbReference type="GeneID" id="110983908"/>
<dbReference type="Pfam" id="PF00094">
    <property type="entry name" value="VWD"/>
    <property type="match status" value="1"/>
</dbReference>
<evidence type="ECO:0000256" key="1">
    <source>
        <dbReference type="ARBA" id="ARBA00004370"/>
    </source>
</evidence>
<evidence type="ECO:0000256" key="5">
    <source>
        <dbReference type="ARBA" id="ARBA00023157"/>
    </source>
</evidence>
<comment type="subcellular location">
    <subcellularLocation>
        <location evidence="1">Membrane</location>
    </subcellularLocation>
</comment>
<dbReference type="Pfam" id="PF00084">
    <property type="entry name" value="Sushi"/>
    <property type="match status" value="1"/>
</dbReference>
<evidence type="ECO:0000259" key="12">
    <source>
        <dbReference type="PROSITE" id="PS51220"/>
    </source>
</evidence>
<dbReference type="SMART" id="SM00539">
    <property type="entry name" value="NIDO"/>
    <property type="match status" value="1"/>
</dbReference>
<dbReference type="PROSITE" id="PS51233">
    <property type="entry name" value="VWFD"/>
    <property type="match status" value="1"/>
</dbReference>
<feature type="signal peptide" evidence="9">
    <location>
        <begin position="1"/>
        <end position="22"/>
    </location>
</feature>
<feature type="disulfide bond" evidence="6">
    <location>
        <begin position="955"/>
        <end position="998"/>
    </location>
</feature>
<feature type="transmembrane region" description="Helical" evidence="8">
    <location>
        <begin position="1091"/>
        <end position="1115"/>
    </location>
</feature>
<keyword evidence="9" id="KW-0732">Signal</keyword>
<dbReference type="InterPro" id="IPR001846">
    <property type="entry name" value="VWF_type-D"/>
</dbReference>
<dbReference type="SMART" id="SM00216">
    <property type="entry name" value="VWD"/>
    <property type="match status" value="1"/>
</dbReference>
<feature type="domain" description="VWFD" evidence="13">
    <location>
        <begin position="671"/>
        <end position="875"/>
    </location>
</feature>
<dbReference type="Gene3D" id="2.10.70.10">
    <property type="entry name" value="Complement Module, domain 1"/>
    <property type="match status" value="2"/>
</dbReference>
<dbReference type="GO" id="GO:0016020">
    <property type="term" value="C:membrane"/>
    <property type="evidence" value="ECO:0007669"/>
    <property type="project" value="UniProtKB-SubCell"/>
</dbReference>
<feature type="region of interest" description="Disordered" evidence="7">
    <location>
        <begin position="1124"/>
        <end position="1250"/>
    </location>
</feature>
<dbReference type="Proteomes" id="UP000694845">
    <property type="component" value="Unplaced"/>
</dbReference>
<dbReference type="PANTHER" id="PTHR13802">
    <property type="entry name" value="MUCIN 4-RELATED"/>
    <property type="match status" value="1"/>
</dbReference>
<feature type="domain" description="Sushi" evidence="11">
    <location>
        <begin position="1026"/>
        <end position="1084"/>
    </location>
</feature>
<evidence type="ECO:0000259" key="10">
    <source>
        <dbReference type="PROSITE" id="PS50856"/>
    </source>
</evidence>
<dbReference type="InterPro" id="IPR000436">
    <property type="entry name" value="Sushi_SCR_CCP_dom"/>
</dbReference>
<keyword evidence="2 8" id="KW-0812">Transmembrane</keyword>
<dbReference type="PANTHER" id="PTHR13802:SF59">
    <property type="entry name" value="SUSHI DOMAIN-CONTAINING PROTEIN 2"/>
    <property type="match status" value="1"/>
</dbReference>
<dbReference type="RefSeq" id="XP_022099265.1">
    <property type="nucleotide sequence ID" value="XM_022243573.1"/>
</dbReference>